<dbReference type="OrthoDB" id="6504887at2759"/>
<evidence type="ECO:0000313" key="4">
    <source>
        <dbReference type="Proteomes" id="UP000070412"/>
    </source>
</evidence>
<keyword evidence="1" id="KW-1133">Transmembrane helix</keyword>
<dbReference type="OMA" id="TVFFCYY"/>
<sequence length="108" mass="11691">MSKSSSLSSSSSSSTSSSLCRFLILVSTIQTIQGQSYYGAYDFGQNRDGERRGELGPAAIAGITIGAMAILVALVVTLYFCYYTTVNSDNVEDQYPNTKYRTAHHVEA</sequence>
<dbReference type="AlphaFoldDB" id="A0A834VFU8"/>
<protein>
    <submittedName>
        <fullName evidence="2 3">Uncharacterized protein</fullName>
    </submittedName>
</protein>
<reference evidence="4" key="1">
    <citation type="journal article" date="2020" name="PLoS Negl. Trop. Dis.">
        <title>High-quality nuclear genome for Sarcoptes scabiei-A critical resource for a neglected parasite.</title>
        <authorList>
            <person name="Korhonen P.K."/>
            <person name="Gasser R.B."/>
            <person name="Ma G."/>
            <person name="Wang T."/>
            <person name="Stroehlein A.J."/>
            <person name="Young N.D."/>
            <person name="Ang C.S."/>
            <person name="Fernando D.D."/>
            <person name="Lu H.C."/>
            <person name="Taylor S."/>
            <person name="Reynolds S.L."/>
            <person name="Mofiz E."/>
            <person name="Najaraj S.H."/>
            <person name="Gowda H."/>
            <person name="Madugundu A."/>
            <person name="Renuse S."/>
            <person name="Holt D."/>
            <person name="Pandey A."/>
            <person name="Papenfuss A.T."/>
            <person name="Fischer K."/>
        </authorList>
    </citation>
    <scope>NUCLEOTIDE SEQUENCE [LARGE SCALE GENOMIC DNA]</scope>
</reference>
<dbReference type="EnsemblMetazoa" id="SSS_2983s_mrna">
    <property type="protein sequence ID" value="KAF7495271.1"/>
    <property type="gene ID" value="SSS_2983"/>
</dbReference>
<feature type="transmembrane region" description="Helical" evidence="1">
    <location>
        <begin position="58"/>
        <end position="82"/>
    </location>
</feature>
<keyword evidence="1" id="KW-0812">Transmembrane</keyword>
<keyword evidence="4" id="KW-1185">Reference proteome</keyword>
<name>A0A834VFU8_SARSC</name>
<organism evidence="2">
    <name type="scientific">Sarcoptes scabiei</name>
    <name type="common">Itch mite</name>
    <name type="synonym">Acarus scabiei</name>
    <dbReference type="NCBI Taxonomy" id="52283"/>
    <lineage>
        <taxon>Eukaryota</taxon>
        <taxon>Metazoa</taxon>
        <taxon>Ecdysozoa</taxon>
        <taxon>Arthropoda</taxon>
        <taxon>Chelicerata</taxon>
        <taxon>Arachnida</taxon>
        <taxon>Acari</taxon>
        <taxon>Acariformes</taxon>
        <taxon>Sarcoptiformes</taxon>
        <taxon>Astigmata</taxon>
        <taxon>Psoroptidia</taxon>
        <taxon>Sarcoptoidea</taxon>
        <taxon>Sarcoptidae</taxon>
        <taxon>Sarcoptinae</taxon>
        <taxon>Sarcoptes</taxon>
    </lineage>
</organism>
<proteinExistence type="predicted"/>
<dbReference type="Proteomes" id="UP000070412">
    <property type="component" value="Unassembled WGS sequence"/>
</dbReference>
<evidence type="ECO:0000313" key="3">
    <source>
        <dbReference type="EnsemblMetazoa" id="KAF7495271.1"/>
    </source>
</evidence>
<dbReference type="EMBL" id="WVUK01000049">
    <property type="protein sequence ID" value="KAF7495271.1"/>
    <property type="molecule type" value="Genomic_DNA"/>
</dbReference>
<reference evidence="3" key="3">
    <citation type="submission" date="2022-06" db="UniProtKB">
        <authorList>
            <consortium name="EnsemblMetazoa"/>
        </authorList>
    </citation>
    <scope>IDENTIFICATION</scope>
</reference>
<accession>A0A834VFU8</accession>
<evidence type="ECO:0000313" key="2">
    <source>
        <dbReference type="EMBL" id="KAF7495271.1"/>
    </source>
</evidence>
<evidence type="ECO:0000256" key="1">
    <source>
        <dbReference type="SAM" id="Phobius"/>
    </source>
</evidence>
<keyword evidence="1" id="KW-0472">Membrane</keyword>
<gene>
    <name evidence="2" type="ORF">SSS_2983</name>
</gene>
<reference evidence="2" key="2">
    <citation type="submission" date="2020-01" db="EMBL/GenBank/DDBJ databases">
        <authorList>
            <person name="Korhonen P.K.K."/>
            <person name="Guangxu M.G."/>
            <person name="Wang T.W."/>
            <person name="Stroehlein A.J.S."/>
            <person name="Young N.D."/>
            <person name="Ang C.-S.A."/>
            <person name="Fernando D.W.F."/>
            <person name="Lu H.L."/>
            <person name="Taylor S.T."/>
            <person name="Ehtesham M.E.M."/>
            <person name="Najaraj S.H.N."/>
            <person name="Harsha G.H.G."/>
            <person name="Madugundu A.M."/>
            <person name="Renuse S.R."/>
            <person name="Holt D.H."/>
            <person name="Pandey A.P."/>
            <person name="Papenfuss A.P."/>
            <person name="Gasser R.B.G."/>
            <person name="Fischer K.F."/>
        </authorList>
    </citation>
    <scope>NUCLEOTIDE SEQUENCE</scope>
    <source>
        <strain evidence="2">SSS_KF_BRIS2020</strain>
    </source>
</reference>